<dbReference type="InterPro" id="IPR032623">
    <property type="entry name" value="FecR_N"/>
</dbReference>
<protein>
    <submittedName>
        <fullName evidence="3">Protein FecR</fullName>
    </submittedName>
</protein>
<feature type="domain" description="FecR N-terminal" evidence="2">
    <location>
        <begin position="13"/>
        <end position="54"/>
    </location>
</feature>
<sequence>MTSAHVPDALLAEAAGWMARLHDAPNDEACLRALSRWIACSPAHAQAWARAERVMGTFGQVPPAMRAQALQGLAKPDRRRLAARLLCLTAVAPIAYLAWRTQQADLESGTGQIRQTTLADGTALTLDTATRVDVRYSDTERLLWLRAGRIFVSTAPDAAPRARPFLVQTPVGMVQAIGTQFTVSLQADSAQVKVYDGAVMVRPRDGAGSQVVRAGRQVRFDAATVAPDAALSEAEPAWKRGVLTADDLRLADWTQAMARYRPGIMRCASDIADLRVVGSFSLQDTDASLALLARTLPVRIAFRTRYWVEIQARNA</sequence>
<keyword evidence="4" id="KW-1185">Reference proteome</keyword>
<dbReference type="InterPro" id="IPR006860">
    <property type="entry name" value="FecR"/>
</dbReference>
<reference evidence="3 4" key="1">
    <citation type="submission" date="2020-04" db="EMBL/GenBank/DDBJ databases">
        <authorList>
            <person name="De Canck E."/>
        </authorList>
    </citation>
    <scope>NUCLEOTIDE SEQUENCE [LARGE SCALE GENOMIC DNA]</scope>
    <source>
        <strain evidence="3 4">LMG 3441</strain>
    </source>
</reference>
<dbReference type="Proteomes" id="UP000494269">
    <property type="component" value="Unassembled WGS sequence"/>
</dbReference>
<dbReference type="EMBL" id="CADIJQ010000004">
    <property type="protein sequence ID" value="CAB3710347.1"/>
    <property type="molecule type" value="Genomic_DNA"/>
</dbReference>
<dbReference type="Pfam" id="PF04773">
    <property type="entry name" value="FecR"/>
    <property type="match status" value="1"/>
</dbReference>
<dbReference type="Pfam" id="PF16220">
    <property type="entry name" value="DUF4880"/>
    <property type="match status" value="1"/>
</dbReference>
<dbReference type="AlphaFoldDB" id="A0A6S7A2S6"/>
<evidence type="ECO:0000259" key="1">
    <source>
        <dbReference type="Pfam" id="PF04773"/>
    </source>
</evidence>
<dbReference type="RefSeq" id="WP_175170236.1">
    <property type="nucleotide sequence ID" value="NZ_CADIJQ010000004.1"/>
</dbReference>
<dbReference type="InterPro" id="IPR012373">
    <property type="entry name" value="Ferrdict_sens_TM"/>
</dbReference>
<dbReference type="Gene3D" id="2.60.120.1440">
    <property type="match status" value="1"/>
</dbReference>
<gene>
    <name evidence="3" type="primary">fecR_10</name>
    <name evidence="3" type="ORF">LMG3441_03088</name>
</gene>
<evidence type="ECO:0000313" key="3">
    <source>
        <dbReference type="EMBL" id="CAB3710347.1"/>
    </source>
</evidence>
<dbReference type="GO" id="GO:0016989">
    <property type="term" value="F:sigma factor antagonist activity"/>
    <property type="evidence" value="ECO:0007669"/>
    <property type="project" value="TreeGrafter"/>
</dbReference>
<dbReference type="PIRSF" id="PIRSF018266">
    <property type="entry name" value="FecR"/>
    <property type="match status" value="1"/>
</dbReference>
<proteinExistence type="predicted"/>
<evidence type="ECO:0000259" key="2">
    <source>
        <dbReference type="Pfam" id="PF16220"/>
    </source>
</evidence>
<dbReference type="PANTHER" id="PTHR30273:SF2">
    <property type="entry name" value="PROTEIN FECR"/>
    <property type="match status" value="1"/>
</dbReference>
<accession>A0A6S7A2S6</accession>
<name>A0A6S7A2S6_9BURK</name>
<organism evidence="3 4">
    <name type="scientific">Achromobacter kerstersii</name>
    <dbReference type="NCBI Taxonomy" id="1353890"/>
    <lineage>
        <taxon>Bacteria</taxon>
        <taxon>Pseudomonadati</taxon>
        <taxon>Pseudomonadota</taxon>
        <taxon>Betaproteobacteria</taxon>
        <taxon>Burkholderiales</taxon>
        <taxon>Alcaligenaceae</taxon>
        <taxon>Achromobacter</taxon>
    </lineage>
</organism>
<dbReference type="PANTHER" id="PTHR30273">
    <property type="entry name" value="PERIPLASMIC SIGNAL SENSOR AND SIGMA FACTOR ACTIVATOR FECR-RELATED"/>
    <property type="match status" value="1"/>
</dbReference>
<evidence type="ECO:0000313" key="4">
    <source>
        <dbReference type="Proteomes" id="UP000494269"/>
    </source>
</evidence>
<feature type="domain" description="FecR protein" evidence="1">
    <location>
        <begin position="105"/>
        <end position="199"/>
    </location>
</feature>